<dbReference type="InterPro" id="IPR001444">
    <property type="entry name" value="Flag_bb_rod_N"/>
</dbReference>
<evidence type="ECO:0000313" key="9">
    <source>
        <dbReference type="Proteomes" id="UP001482231"/>
    </source>
</evidence>
<dbReference type="PIRSF" id="PIRSF002889">
    <property type="entry name" value="Rod_FlgB"/>
    <property type="match status" value="1"/>
</dbReference>
<sequence>MMVDKLDRLFEGHAAALKLASFRQQLLASNIANADTPHYKAMDIDFAAELKRVIDGGAAAGSLVTTHPRHLPGNSANPLGAQVRYRSDVQGNIDGNTVDMDRERAQFAENALRYEAIVRVLNTQIQHMKAALRTQ</sequence>
<keyword evidence="8" id="KW-0969">Cilium</keyword>
<evidence type="ECO:0000256" key="5">
    <source>
        <dbReference type="ARBA" id="ARBA00024934"/>
    </source>
</evidence>
<name>A0ABV0EHV1_9BURK</name>
<comment type="caution">
    <text evidence="8">The sequence shown here is derived from an EMBL/GenBank/DDBJ whole genome shotgun (WGS) entry which is preliminary data.</text>
</comment>
<dbReference type="EMBL" id="JBAJEX010000008">
    <property type="protein sequence ID" value="MEO1767585.1"/>
    <property type="molecule type" value="Genomic_DNA"/>
</dbReference>
<evidence type="ECO:0000256" key="4">
    <source>
        <dbReference type="ARBA" id="ARBA00023143"/>
    </source>
</evidence>
<evidence type="ECO:0000256" key="1">
    <source>
        <dbReference type="ARBA" id="ARBA00004117"/>
    </source>
</evidence>
<accession>A0ABV0EHV1</accession>
<dbReference type="NCBIfam" id="TIGR01396">
    <property type="entry name" value="FlgB"/>
    <property type="match status" value="1"/>
</dbReference>
<keyword evidence="9" id="KW-1185">Reference proteome</keyword>
<comment type="subunit">
    <text evidence="6">The basal body constitutes a major portion of the flagellar organelle and consists of a number of rings mounted on a central rod.</text>
</comment>
<evidence type="ECO:0000313" key="8">
    <source>
        <dbReference type="EMBL" id="MEO1767585.1"/>
    </source>
</evidence>
<evidence type="ECO:0000256" key="3">
    <source>
        <dbReference type="ARBA" id="ARBA00014376"/>
    </source>
</evidence>
<proteinExistence type="inferred from homology"/>
<comment type="subcellular location">
    <subcellularLocation>
        <location evidence="1 6">Bacterial flagellum basal body</location>
    </subcellularLocation>
</comment>
<keyword evidence="4 6" id="KW-0975">Bacterial flagellum</keyword>
<dbReference type="PROSITE" id="PS00588">
    <property type="entry name" value="FLAGELLA_BB_ROD"/>
    <property type="match status" value="1"/>
</dbReference>
<reference evidence="8 9" key="1">
    <citation type="submission" date="2024-02" db="EMBL/GenBank/DDBJ databases">
        <title>New thermophilic sulfur-oxidizing bacteria from a hot springs of the Uzon caldera (Kamchatka, Russia).</title>
        <authorList>
            <person name="Dukat A.M."/>
            <person name="Elcheninov A.G."/>
            <person name="Frolov E.N."/>
        </authorList>
    </citation>
    <scope>NUCLEOTIDE SEQUENCE [LARGE SCALE GENOMIC DNA]</scope>
    <source>
        <strain evidence="8 9">AK1</strain>
    </source>
</reference>
<feature type="domain" description="Flagellar basal body rod protein N-terminal" evidence="7">
    <location>
        <begin position="14"/>
        <end position="40"/>
    </location>
</feature>
<comment type="similarity">
    <text evidence="2 6">Belongs to the flagella basal body rod proteins family.</text>
</comment>
<comment type="function">
    <text evidence="5 6">Structural component of flagellum, the bacterial motility apparatus. Part of the rod structure of flagellar basal body.</text>
</comment>
<gene>
    <name evidence="8" type="primary">flgB</name>
    <name evidence="8" type="ORF">V6E02_10220</name>
</gene>
<keyword evidence="8" id="KW-0282">Flagellum</keyword>
<organism evidence="8 9">
    <name type="scientific">Thiobacter aerophilum</name>
    <dbReference type="NCBI Taxonomy" id="3121275"/>
    <lineage>
        <taxon>Bacteria</taxon>
        <taxon>Pseudomonadati</taxon>
        <taxon>Pseudomonadota</taxon>
        <taxon>Betaproteobacteria</taxon>
        <taxon>Burkholderiales</taxon>
        <taxon>Thiobacteraceae</taxon>
        <taxon>Thiobacter</taxon>
    </lineage>
</organism>
<dbReference type="PANTHER" id="PTHR30435">
    <property type="entry name" value="FLAGELLAR PROTEIN"/>
    <property type="match status" value="1"/>
</dbReference>
<evidence type="ECO:0000256" key="2">
    <source>
        <dbReference type="ARBA" id="ARBA00009677"/>
    </source>
</evidence>
<dbReference type="Proteomes" id="UP001482231">
    <property type="component" value="Unassembled WGS sequence"/>
</dbReference>
<protein>
    <recommendedName>
        <fullName evidence="3 6">Flagellar basal body rod protein FlgB</fullName>
    </recommendedName>
</protein>
<dbReference type="InterPro" id="IPR019776">
    <property type="entry name" value="Flagellar_basal_body_rod_CS"/>
</dbReference>
<dbReference type="Pfam" id="PF00460">
    <property type="entry name" value="Flg_bb_rod"/>
    <property type="match status" value="1"/>
</dbReference>
<evidence type="ECO:0000256" key="6">
    <source>
        <dbReference type="PIRNR" id="PIRNR002889"/>
    </source>
</evidence>
<dbReference type="PANTHER" id="PTHR30435:SF12">
    <property type="entry name" value="FLAGELLAR BASAL BODY ROD PROTEIN FLGB"/>
    <property type="match status" value="1"/>
</dbReference>
<dbReference type="RefSeq" id="WP_347308695.1">
    <property type="nucleotide sequence ID" value="NZ_JBAJEX010000008.1"/>
</dbReference>
<keyword evidence="8" id="KW-0966">Cell projection</keyword>
<evidence type="ECO:0000259" key="7">
    <source>
        <dbReference type="Pfam" id="PF00460"/>
    </source>
</evidence>
<dbReference type="InterPro" id="IPR006300">
    <property type="entry name" value="FlgB"/>
</dbReference>